<dbReference type="SUPFAM" id="SSF49373">
    <property type="entry name" value="Invasin/intimin cell-adhesion fragments"/>
    <property type="match status" value="1"/>
</dbReference>
<keyword evidence="3" id="KW-0378">Hydrolase</keyword>
<evidence type="ECO:0000256" key="4">
    <source>
        <dbReference type="ARBA" id="ARBA00023026"/>
    </source>
</evidence>
<dbReference type="Gene3D" id="2.60.40.10">
    <property type="entry name" value="Immunoglobulins"/>
    <property type="match status" value="2"/>
</dbReference>
<evidence type="ECO:0000256" key="3">
    <source>
        <dbReference type="ARBA" id="ARBA00022807"/>
    </source>
</evidence>
<dbReference type="AlphaFoldDB" id="A0A0A2E485"/>
<dbReference type="STRING" id="28115.HQ47_07195"/>
<dbReference type="Pfam" id="PF11551">
    <property type="entry name" value="Omp28"/>
    <property type="match status" value="1"/>
</dbReference>
<keyword evidence="4" id="KW-0843">Virulence</keyword>
<dbReference type="Proteomes" id="UP000254156">
    <property type="component" value="Unassembled WGS sequence"/>
</dbReference>
<keyword evidence="5" id="KW-0732">Signal</keyword>
<dbReference type="InterPro" id="IPR036249">
    <property type="entry name" value="Thioredoxin-like_sf"/>
</dbReference>
<evidence type="ECO:0000313" key="6">
    <source>
        <dbReference type="EMBL" id="KGN73723.1"/>
    </source>
</evidence>
<keyword evidence="3" id="KW-0788">Thiol protease</keyword>
<gene>
    <name evidence="6" type="ORF">HQ47_07195</name>
    <name evidence="7" type="ORF">NCTC11632_00259</name>
</gene>
<reference evidence="6 8" key="1">
    <citation type="submission" date="2014-09" db="EMBL/GenBank/DDBJ databases">
        <title>Draft Genome Sequence of Porphyromonas macacae COT-192_OH2859.</title>
        <authorList>
            <person name="Wallis C."/>
            <person name="Deusch O."/>
            <person name="O'Flynn C."/>
            <person name="Davis I."/>
            <person name="Horsfall A."/>
            <person name="Kirkwood N."/>
            <person name="Harris S."/>
            <person name="Eisen J.A."/>
            <person name="Coil D.A."/>
            <person name="Darling A.E."/>
            <person name="Jospin G."/>
            <person name="Alexiev A."/>
        </authorList>
    </citation>
    <scope>NUCLEOTIDE SEQUENCE [LARGE SCALE GENOMIC DNA]</scope>
    <source>
        <strain evidence="8">COT-192 OH2859</strain>
        <strain evidence="6">COT-192_OH2859</strain>
    </source>
</reference>
<dbReference type="InterPro" id="IPR021615">
    <property type="entry name" value="Omp28"/>
</dbReference>
<dbReference type="SUPFAM" id="SSF52833">
    <property type="entry name" value="Thioredoxin-like"/>
    <property type="match status" value="1"/>
</dbReference>
<dbReference type="InterPro" id="IPR013783">
    <property type="entry name" value="Ig-like_fold"/>
</dbReference>
<evidence type="ECO:0000256" key="2">
    <source>
        <dbReference type="ARBA" id="ARBA00022670"/>
    </source>
</evidence>
<dbReference type="GO" id="GO:0006508">
    <property type="term" value="P:proteolysis"/>
    <property type="evidence" value="ECO:0007669"/>
    <property type="project" value="UniProtKB-KW"/>
</dbReference>
<dbReference type="InterPro" id="IPR008964">
    <property type="entry name" value="Invasin/intimin_cell_adhesion"/>
</dbReference>
<organism evidence="6 8">
    <name type="scientific">Porphyromonas macacae</name>
    <dbReference type="NCBI Taxonomy" id="28115"/>
    <lineage>
        <taxon>Bacteria</taxon>
        <taxon>Pseudomonadati</taxon>
        <taxon>Bacteroidota</taxon>
        <taxon>Bacteroidia</taxon>
        <taxon>Bacteroidales</taxon>
        <taxon>Porphyromonadaceae</taxon>
        <taxon>Porphyromonas</taxon>
    </lineage>
</organism>
<reference evidence="7 9" key="2">
    <citation type="submission" date="2018-06" db="EMBL/GenBank/DDBJ databases">
        <authorList>
            <consortium name="Pathogen Informatics"/>
            <person name="Doyle S."/>
        </authorList>
    </citation>
    <scope>NUCLEOTIDE SEQUENCE [LARGE SCALE GENOMIC DNA]</scope>
    <source>
        <strain evidence="7 9">NCTC11632</strain>
    </source>
</reference>
<feature type="chain" id="PRO_5035986872" evidence="5">
    <location>
        <begin position="19"/>
        <end position="575"/>
    </location>
</feature>
<evidence type="ECO:0000256" key="5">
    <source>
        <dbReference type="SAM" id="SignalP"/>
    </source>
</evidence>
<dbReference type="GO" id="GO:0008234">
    <property type="term" value="F:cysteine-type peptidase activity"/>
    <property type="evidence" value="ECO:0007669"/>
    <property type="project" value="UniProtKB-KW"/>
</dbReference>
<evidence type="ECO:0000313" key="8">
    <source>
        <dbReference type="Proteomes" id="UP000030103"/>
    </source>
</evidence>
<feature type="signal peptide" evidence="5">
    <location>
        <begin position="1"/>
        <end position="18"/>
    </location>
</feature>
<name>A0A0A2E485_9PORP</name>
<keyword evidence="2" id="KW-0645">Protease</keyword>
<dbReference type="Gene3D" id="3.40.30.10">
    <property type="entry name" value="Glutaredoxin"/>
    <property type="match status" value="1"/>
</dbReference>
<keyword evidence="8" id="KW-1185">Reference proteome</keyword>
<protein>
    <submittedName>
        <fullName evidence="7">Outer membrane protein Omp28</fullName>
    </submittedName>
</protein>
<dbReference type="Proteomes" id="UP000030103">
    <property type="component" value="Unassembled WGS sequence"/>
</dbReference>
<evidence type="ECO:0000313" key="9">
    <source>
        <dbReference type="Proteomes" id="UP000254156"/>
    </source>
</evidence>
<dbReference type="eggNOG" id="COG0526">
    <property type="taxonomic scope" value="Bacteria"/>
</dbReference>
<sequence>MKKAIYLLSLLVLFIASCSDNNKKEPEKEQAITLSADKNTLIADGQDKVTFTVKNQDGKDVTSAVQISVDGKKLSGNTFSTDKEGTYKVIAKLNTIQSNELTIQATKKAGTLLLTADKASILANGKDKIKFTVKKADGTDITAKSKISVNNIEISGHEYVATTEGEYKAIAFSEGEQSNELVFQANKEQDIILEADKVEFYLEGDDAKVTFTVKNKDGQEITKDSKIFINEQAIEGNVFTPTTTGIFTAQAEYKSNKSNYVRINVKEPIKYGLVIKPDKTRFTSDGIDMVVFTCINTLDKDNDLTTETKFSVNGKEIEGNTYKTTKNEKITVTAKYQKHAAPPVIVESTGDFNPTPRVFVEQFTATWCQYCPRLIVVLEKASQNPQVVASAMHGNDKFGSSDINTVAKYLGVTGYPSMVMNRDKSTLTSNTNVAQILQHIPAKSDLGIAVEVKVEGNAVKTDITFKAKENMPDVKWIAILTENKLIADQTNSVFPELGNPIKDMEHNHVYRQSYQNKLWGEDISFKKGESVKKEIRFDMKTGWKPENCEVLIVITDKDRKVITAQKANANSGRGY</sequence>
<dbReference type="PROSITE" id="PS51257">
    <property type="entry name" value="PROKAR_LIPOPROTEIN"/>
    <property type="match status" value="1"/>
</dbReference>
<dbReference type="EMBL" id="UGTF01000002">
    <property type="protein sequence ID" value="SUB88196.1"/>
    <property type="molecule type" value="Genomic_DNA"/>
</dbReference>
<evidence type="ECO:0000256" key="1">
    <source>
        <dbReference type="ARBA" id="ARBA00006067"/>
    </source>
</evidence>
<evidence type="ECO:0000313" key="7">
    <source>
        <dbReference type="EMBL" id="SUB88196.1"/>
    </source>
</evidence>
<dbReference type="RefSeq" id="WP_025004502.1">
    <property type="nucleotide sequence ID" value="NZ_JASBZX010000013.1"/>
</dbReference>
<proteinExistence type="inferred from homology"/>
<dbReference type="EMBL" id="JRFA01000019">
    <property type="protein sequence ID" value="KGN73723.1"/>
    <property type="molecule type" value="Genomic_DNA"/>
</dbReference>
<dbReference type="OrthoDB" id="1042999at2"/>
<accession>A0A0A2E485</accession>
<comment type="similarity">
    <text evidence="1">Belongs to the peptidase C25 family.</text>
</comment>